<proteinExistence type="inferred from homology"/>
<name>A0A5N5TE14_9CRUS</name>
<dbReference type="SUPFAM" id="SSF51695">
    <property type="entry name" value="PLC-like phosphodiesterases"/>
    <property type="match status" value="1"/>
</dbReference>
<dbReference type="Gene3D" id="2.60.40.10">
    <property type="entry name" value="Immunoglobulins"/>
    <property type="match status" value="1"/>
</dbReference>
<evidence type="ECO:0000256" key="1">
    <source>
        <dbReference type="ARBA" id="ARBA00007277"/>
    </source>
</evidence>
<evidence type="ECO:0000259" key="4">
    <source>
        <dbReference type="PROSITE" id="PS51704"/>
    </source>
</evidence>
<dbReference type="Pfam" id="PF25329">
    <property type="entry name" value="C2_GDE1"/>
    <property type="match status" value="1"/>
</dbReference>
<dbReference type="Proteomes" id="UP000326759">
    <property type="component" value="Unassembled WGS sequence"/>
</dbReference>
<dbReference type="GO" id="GO:0046475">
    <property type="term" value="P:glycerophospholipid catabolic process"/>
    <property type="evidence" value="ECO:0007669"/>
    <property type="project" value="TreeGrafter"/>
</dbReference>
<evidence type="ECO:0000256" key="3">
    <source>
        <dbReference type="SAM" id="MobiDB-lite"/>
    </source>
</evidence>
<dbReference type="FunFam" id="3.20.20.190:FF:000032">
    <property type="entry name" value="Glycerophosphoryl diester phosphodiesterase, putative"/>
    <property type="match status" value="1"/>
</dbReference>
<dbReference type="InterPro" id="IPR030395">
    <property type="entry name" value="GP_PDE_dom"/>
</dbReference>
<comment type="similarity">
    <text evidence="1">Belongs to the glycerophosphoryl diester phosphodiesterase family.</text>
</comment>
<reference evidence="5 6" key="1">
    <citation type="journal article" date="2019" name="PLoS Biol.">
        <title>Sex chromosomes control vertical transmission of feminizing Wolbachia symbionts in an isopod.</title>
        <authorList>
            <person name="Becking T."/>
            <person name="Chebbi M.A."/>
            <person name="Giraud I."/>
            <person name="Moumen B."/>
            <person name="Laverre T."/>
            <person name="Caubet Y."/>
            <person name="Peccoud J."/>
            <person name="Gilbert C."/>
            <person name="Cordaux R."/>
        </authorList>
    </citation>
    <scope>NUCLEOTIDE SEQUENCE [LARGE SCALE GENOMIC DNA]</scope>
    <source>
        <strain evidence="5">ANa2</strain>
        <tissue evidence="5">Whole body excluding digestive tract and cuticle</tissue>
    </source>
</reference>
<dbReference type="Gene3D" id="3.20.20.190">
    <property type="entry name" value="Phosphatidylinositol (PI) phosphodiesterase"/>
    <property type="match status" value="1"/>
</dbReference>
<dbReference type="InterPro" id="IPR057506">
    <property type="entry name" value="C2_GPCPD1"/>
</dbReference>
<feature type="compositionally biased region" description="Polar residues" evidence="3">
    <location>
        <begin position="656"/>
        <end position="665"/>
    </location>
</feature>
<comment type="caution">
    <text evidence="5">The sequence shown here is derived from an EMBL/GenBank/DDBJ whole genome shotgun (WGS) entry which is preliminary data.</text>
</comment>
<dbReference type="InterPro" id="IPR051578">
    <property type="entry name" value="GDPD"/>
</dbReference>
<dbReference type="PANTHER" id="PTHR22958">
    <property type="entry name" value="GLYCEROPHOSPHORYL DIESTER PHOSPHODIESTERASE"/>
    <property type="match status" value="1"/>
</dbReference>
<feature type="domain" description="GP-PDE" evidence="4">
    <location>
        <begin position="292"/>
        <end position="586"/>
    </location>
</feature>
<feature type="compositionally biased region" description="Basic and acidic residues" evidence="3">
    <location>
        <begin position="642"/>
        <end position="655"/>
    </location>
</feature>
<evidence type="ECO:0000313" key="5">
    <source>
        <dbReference type="EMBL" id="KAB7504781.1"/>
    </source>
</evidence>
<dbReference type="Pfam" id="PF03009">
    <property type="entry name" value="GDPD"/>
    <property type="match status" value="1"/>
</dbReference>
<dbReference type="InterPro" id="IPR017946">
    <property type="entry name" value="PLC-like_Pdiesterase_TIM-brl"/>
</dbReference>
<dbReference type="PANTHER" id="PTHR22958:SF1">
    <property type="entry name" value="GLYCEROPHOSPHOCHOLINE PHOSPHODIESTERASE GPCPD1"/>
    <property type="match status" value="1"/>
</dbReference>
<evidence type="ECO:0000313" key="6">
    <source>
        <dbReference type="Proteomes" id="UP000326759"/>
    </source>
</evidence>
<dbReference type="GO" id="GO:0047389">
    <property type="term" value="F:glycerophosphocholine phosphodiesterase activity"/>
    <property type="evidence" value="ECO:0007669"/>
    <property type="project" value="TreeGrafter"/>
</dbReference>
<dbReference type="AlphaFoldDB" id="A0A5N5TE14"/>
<dbReference type="EMBL" id="SEYY01002377">
    <property type="protein sequence ID" value="KAB7504781.1"/>
    <property type="molecule type" value="Genomic_DNA"/>
</dbReference>
<keyword evidence="6" id="KW-1185">Reference proteome</keyword>
<keyword evidence="2" id="KW-0378">Hydrolase</keyword>
<sequence length="673" mass="77259">MIESREWTFRVSCHVDPGESIKVNDIKITTAIEYRFGVCVGIRQLNEIIYAVKRWETNLHPRVIPPNETNTSCPEVQSFGYINEYYKVDQGWLNKEYSLFLKLGRSNLHNDPIILWKKKHKNKKCYLKVTPIDLSKTSSIDPMMELPTDDSTEVELMELRTKSKSLLPIVEVSVLKEDMSQFRYQEQFGVLCTDEDMIVFQCRLASPESIGFLFDYYVEMDSEVPPCYIGCSFVLPSTYKDCYGVATLPISSTKHTPIGQLTVSYMLVHPLKEFKCDMKVSYAKYWKETWKGLEVGHRGAGNSFHSQTKNCANIRENTIASLKYAYDNGADMVEFDVQLSKDLVPVIYHDFYAYIALKRKKEHLQSDLMEIPIKDLTLAQLQALKVYHLKEKGITKFDDEDTEDHQPFPTLKQAFESVPLSCGFNIELKWTNRLVDGSYELQHPFELNRFLDTILKIVLESSSPRKIIFSCFHPDICTMIRLKQNLYPVLFLTQGENKSWPSYDDVRSKSIRNAVLYASSADILGVNMNTEDLLRDTSQVQMVFDHNQVAFCWGDQNSDRETFNLVKDLGMHGIIYDKIGDYNKKSERSSVFLCDDKETCRCFPFSCKPNHKNNQTSSHSPSAREVSPSSSGERSPTLSDEPLPKRQRTEEHSKEISTNGASPTSFCGVLNHS</sequence>
<evidence type="ECO:0000256" key="2">
    <source>
        <dbReference type="ARBA" id="ARBA00022801"/>
    </source>
</evidence>
<accession>A0A5N5TE14</accession>
<dbReference type="PROSITE" id="PS51704">
    <property type="entry name" value="GP_PDE"/>
    <property type="match status" value="1"/>
</dbReference>
<dbReference type="InterPro" id="IPR013783">
    <property type="entry name" value="Ig-like_fold"/>
</dbReference>
<dbReference type="OrthoDB" id="1058301at2759"/>
<feature type="region of interest" description="Disordered" evidence="3">
    <location>
        <begin position="611"/>
        <end position="673"/>
    </location>
</feature>
<organism evidence="5 6">
    <name type="scientific">Armadillidium nasatum</name>
    <dbReference type="NCBI Taxonomy" id="96803"/>
    <lineage>
        <taxon>Eukaryota</taxon>
        <taxon>Metazoa</taxon>
        <taxon>Ecdysozoa</taxon>
        <taxon>Arthropoda</taxon>
        <taxon>Crustacea</taxon>
        <taxon>Multicrustacea</taxon>
        <taxon>Malacostraca</taxon>
        <taxon>Eumalacostraca</taxon>
        <taxon>Peracarida</taxon>
        <taxon>Isopoda</taxon>
        <taxon>Oniscidea</taxon>
        <taxon>Crinocheta</taxon>
        <taxon>Armadillidiidae</taxon>
        <taxon>Armadillidium</taxon>
    </lineage>
</organism>
<gene>
    <name evidence="5" type="primary">GPCPD1</name>
    <name evidence="5" type="ORF">Anas_07462</name>
</gene>
<protein>
    <submittedName>
        <fullName evidence="5">Glycerophosphocholine phosphodiesterase GPCPD1</fullName>
    </submittedName>
</protein>
<feature type="compositionally biased region" description="Low complexity" evidence="3">
    <location>
        <begin position="617"/>
        <end position="631"/>
    </location>
</feature>